<dbReference type="EMBL" id="GGEC01030176">
    <property type="protein sequence ID" value="MBX10660.1"/>
    <property type="molecule type" value="Transcribed_RNA"/>
</dbReference>
<feature type="region of interest" description="Disordered" evidence="1">
    <location>
        <begin position="1"/>
        <end position="30"/>
    </location>
</feature>
<dbReference type="AlphaFoldDB" id="A0A2P2KY69"/>
<sequence length="30" mass="3389">MQSENHQQTSSINEEAATISKLRSTERQAL</sequence>
<name>A0A2P2KY69_RHIMU</name>
<organism evidence="2">
    <name type="scientific">Rhizophora mucronata</name>
    <name type="common">Asiatic mangrove</name>
    <dbReference type="NCBI Taxonomy" id="61149"/>
    <lineage>
        <taxon>Eukaryota</taxon>
        <taxon>Viridiplantae</taxon>
        <taxon>Streptophyta</taxon>
        <taxon>Embryophyta</taxon>
        <taxon>Tracheophyta</taxon>
        <taxon>Spermatophyta</taxon>
        <taxon>Magnoliopsida</taxon>
        <taxon>eudicotyledons</taxon>
        <taxon>Gunneridae</taxon>
        <taxon>Pentapetalae</taxon>
        <taxon>rosids</taxon>
        <taxon>fabids</taxon>
        <taxon>Malpighiales</taxon>
        <taxon>Rhizophoraceae</taxon>
        <taxon>Rhizophora</taxon>
    </lineage>
</organism>
<protein>
    <submittedName>
        <fullName evidence="2">Uncharacterized protein</fullName>
    </submittedName>
</protein>
<evidence type="ECO:0000256" key="1">
    <source>
        <dbReference type="SAM" id="MobiDB-lite"/>
    </source>
</evidence>
<proteinExistence type="predicted"/>
<evidence type="ECO:0000313" key="2">
    <source>
        <dbReference type="EMBL" id="MBX10663.1"/>
    </source>
</evidence>
<accession>A0A2P2KY69</accession>
<dbReference type="EMBL" id="GGEC01030179">
    <property type="protein sequence ID" value="MBX10663.1"/>
    <property type="molecule type" value="Transcribed_RNA"/>
</dbReference>
<reference evidence="2" key="1">
    <citation type="submission" date="2018-02" db="EMBL/GenBank/DDBJ databases">
        <title>Rhizophora mucronata_Transcriptome.</title>
        <authorList>
            <person name="Meera S.P."/>
            <person name="Sreeshan A."/>
            <person name="Augustine A."/>
        </authorList>
    </citation>
    <scope>NUCLEOTIDE SEQUENCE</scope>
    <source>
        <tissue evidence="2">Leaf</tissue>
    </source>
</reference>
<feature type="compositionally biased region" description="Polar residues" evidence="1">
    <location>
        <begin position="1"/>
        <end position="13"/>
    </location>
</feature>